<proteinExistence type="predicted"/>
<reference evidence="3" key="1">
    <citation type="submission" date="2021-02" db="EMBL/GenBank/DDBJ databases">
        <authorList>
            <person name="Nowell W R."/>
        </authorList>
    </citation>
    <scope>NUCLEOTIDE SEQUENCE</scope>
</reference>
<comment type="caution">
    <text evidence="3">The sequence shown here is derived from an EMBL/GenBank/DDBJ whole genome shotgun (WGS) entry which is preliminary data.</text>
</comment>
<evidence type="ECO:0000256" key="2">
    <source>
        <dbReference type="SAM" id="SignalP"/>
    </source>
</evidence>
<keyword evidence="2" id="KW-0732">Signal</keyword>
<keyword evidence="1" id="KW-0472">Membrane</keyword>
<sequence>MSVIICCFTLISLLTFETNAYRGDFMTSVRDGYNRYDPDSTLNGFFPFWGVVLLLLSFIFLLVAGLGLVGYLVGCRSPPENLRQQLNPATFYA</sequence>
<evidence type="ECO:0000313" key="5">
    <source>
        <dbReference type="Proteomes" id="UP000663864"/>
    </source>
</evidence>
<dbReference type="AlphaFoldDB" id="A0A813TJ31"/>
<dbReference type="EMBL" id="CAJOBD010000351">
    <property type="protein sequence ID" value="CAF3651677.1"/>
    <property type="molecule type" value="Genomic_DNA"/>
</dbReference>
<evidence type="ECO:0000256" key="1">
    <source>
        <dbReference type="SAM" id="Phobius"/>
    </source>
</evidence>
<name>A0A813TJ31_9BILA</name>
<keyword evidence="1" id="KW-1133">Transmembrane helix</keyword>
<feature type="transmembrane region" description="Helical" evidence="1">
    <location>
        <begin position="46"/>
        <end position="73"/>
    </location>
</feature>
<feature type="chain" id="PRO_5036409366" evidence="2">
    <location>
        <begin position="21"/>
        <end position="93"/>
    </location>
</feature>
<keyword evidence="1" id="KW-0812">Transmembrane</keyword>
<dbReference type="Proteomes" id="UP000663864">
    <property type="component" value="Unassembled WGS sequence"/>
</dbReference>
<evidence type="ECO:0000313" key="4">
    <source>
        <dbReference type="EMBL" id="CAF3651677.1"/>
    </source>
</evidence>
<gene>
    <name evidence="4" type="ORF">JBS370_LOCUS6388</name>
    <name evidence="3" type="ORF">ZHD862_LOCUS3016</name>
</gene>
<dbReference type="Proteomes" id="UP000663836">
    <property type="component" value="Unassembled WGS sequence"/>
</dbReference>
<feature type="signal peptide" evidence="2">
    <location>
        <begin position="1"/>
        <end position="20"/>
    </location>
</feature>
<accession>A0A813TJ31</accession>
<organism evidence="3 5">
    <name type="scientific">Rotaria sordida</name>
    <dbReference type="NCBI Taxonomy" id="392033"/>
    <lineage>
        <taxon>Eukaryota</taxon>
        <taxon>Metazoa</taxon>
        <taxon>Spiralia</taxon>
        <taxon>Gnathifera</taxon>
        <taxon>Rotifera</taxon>
        <taxon>Eurotatoria</taxon>
        <taxon>Bdelloidea</taxon>
        <taxon>Philodinida</taxon>
        <taxon>Philodinidae</taxon>
        <taxon>Rotaria</taxon>
    </lineage>
</organism>
<protein>
    <submittedName>
        <fullName evidence="3">Uncharacterized protein</fullName>
    </submittedName>
</protein>
<dbReference type="EMBL" id="CAJNOT010000064">
    <property type="protein sequence ID" value="CAF0813352.1"/>
    <property type="molecule type" value="Genomic_DNA"/>
</dbReference>
<evidence type="ECO:0000313" key="3">
    <source>
        <dbReference type="EMBL" id="CAF0813352.1"/>
    </source>
</evidence>